<name>A0A285QFX4_9SPHN</name>
<protein>
    <submittedName>
        <fullName evidence="2">Uncharacterized protein</fullName>
    </submittedName>
</protein>
<proteinExistence type="predicted"/>
<keyword evidence="1" id="KW-0812">Transmembrane</keyword>
<dbReference type="RefSeq" id="WP_097062258.1">
    <property type="nucleotide sequence ID" value="NZ_OBMI01000001.1"/>
</dbReference>
<accession>A0A285QFX4</accession>
<sequence>MAQRTFDYPDGIAPGHAEPRGGLHRHASLVSTVVLLAVMLLGLSGLLGGARTDPRRAEFAKATLTVTTPTTLRSGLFFEMHVAVTARRPIGKLVVALSPRLWRDMTINTVVPAAAEEQFNDGAFRFDYGPLAAGKSLIVKVDGQINPPLTLGNAGEIALYDGDRRLGGMPVRVTVLP</sequence>
<evidence type="ECO:0000313" key="2">
    <source>
        <dbReference type="EMBL" id="SOB78972.1"/>
    </source>
</evidence>
<keyword evidence="3" id="KW-1185">Reference proteome</keyword>
<dbReference type="EMBL" id="OBMI01000001">
    <property type="protein sequence ID" value="SOB78972.1"/>
    <property type="molecule type" value="Genomic_DNA"/>
</dbReference>
<dbReference type="OrthoDB" id="7909078at2"/>
<dbReference type="AlphaFoldDB" id="A0A285QFX4"/>
<keyword evidence="1" id="KW-1133">Transmembrane helix</keyword>
<reference evidence="2 3" key="1">
    <citation type="submission" date="2017-07" db="EMBL/GenBank/DDBJ databases">
        <authorList>
            <person name="Sun Z.S."/>
            <person name="Albrecht U."/>
            <person name="Echele G."/>
            <person name="Lee C.C."/>
        </authorList>
    </citation>
    <scope>NUCLEOTIDE SEQUENCE [LARGE SCALE GENOMIC DNA]</scope>
    <source>
        <strain evidence="2 3">CGMCC 1.12672</strain>
    </source>
</reference>
<dbReference type="Proteomes" id="UP000219494">
    <property type="component" value="Unassembled WGS sequence"/>
</dbReference>
<evidence type="ECO:0000313" key="3">
    <source>
        <dbReference type="Proteomes" id="UP000219494"/>
    </source>
</evidence>
<keyword evidence="1" id="KW-0472">Membrane</keyword>
<feature type="transmembrane region" description="Helical" evidence="1">
    <location>
        <begin position="27"/>
        <end position="47"/>
    </location>
</feature>
<evidence type="ECO:0000256" key="1">
    <source>
        <dbReference type="SAM" id="Phobius"/>
    </source>
</evidence>
<organism evidence="2 3">
    <name type="scientific">Sphingomonas guangdongensis</name>
    <dbReference type="NCBI Taxonomy" id="1141890"/>
    <lineage>
        <taxon>Bacteria</taxon>
        <taxon>Pseudomonadati</taxon>
        <taxon>Pseudomonadota</taxon>
        <taxon>Alphaproteobacteria</taxon>
        <taxon>Sphingomonadales</taxon>
        <taxon>Sphingomonadaceae</taxon>
        <taxon>Sphingomonas</taxon>
    </lineage>
</organism>
<gene>
    <name evidence="2" type="ORF">SAMN06297144_0310</name>
</gene>